<dbReference type="InterPro" id="IPR029063">
    <property type="entry name" value="SAM-dependent_MTases_sf"/>
</dbReference>
<dbReference type="GO" id="GO:0032259">
    <property type="term" value="P:methylation"/>
    <property type="evidence" value="ECO:0007669"/>
    <property type="project" value="UniProtKB-KW"/>
</dbReference>
<evidence type="ECO:0000256" key="5">
    <source>
        <dbReference type="ARBA" id="ARBA00047942"/>
    </source>
</evidence>
<feature type="domain" description="Type II methyltransferase M.TaqI-like" evidence="6">
    <location>
        <begin position="128"/>
        <end position="262"/>
    </location>
</feature>
<evidence type="ECO:0000259" key="7">
    <source>
        <dbReference type="Pfam" id="PF18135"/>
    </source>
</evidence>
<dbReference type="InterPro" id="IPR011639">
    <property type="entry name" value="MethylTrfase_TaqI-like_dom"/>
</dbReference>
<reference evidence="8" key="1">
    <citation type="submission" date="2020-07" db="EMBL/GenBank/DDBJ databases">
        <title>Huge and variable diversity of episymbiotic CPR bacteria and DPANN archaea in groundwater ecosystems.</title>
        <authorList>
            <person name="He C.Y."/>
            <person name="Keren R."/>
            <person name="Whittaker M."/>
            <person name="Farag I.F."/>
            <person name="Doudna J."/>
            <person name="Cate J.H.D."/>
            <person name="Banfield J.F."/>
        </authorList>
    </citation>
    <scope>NUCLEOTIDE SEQUENCE</scope>
    <source>
        <strain evidence="8">NC_groundwater_1520_Pr4_B-0.1um_53_5</strain>
    </source>
</reference>
<keyword evidence="3" id="KW-0808">Transferase</keyword>
<dbReference type="InterPro" id="IPR050953">
    <property type="entry name" value="N4_N6_ade-DNA_methylase"/>
</dbReference>
<keyword evidence="2 8" id="KW-0489">Methyltransferase</keyword>
<gene>
    <name evidence="8" type="ORF">HY768_07850</name>
</gene>
<evidence type="ECO:0000256" key="3">
    <source>
        <dbReference type="ARBA" id="ARBA00022679"/>
    </source>
</evidence>
<dbReference type="PRINTS" id="PR00507">
    <property type="entry name" value="N12N6MTFRASE"/>
</dbReference>
<evidence type="ECO:0000259" key="6">
    <source>
        <dbReference type="Pfam" id="PF07669"/>
    </source>
</evidence>
<dbReference type="PANTHER" id="PTHR33841:SF1">
    <property type="entry name" value="DNA METHYLTRANSFERASE A"/>
    <property type="match status" value="1"/>
</dbReference>
<dbReference type="PANTHER" id="PTHR33841">
    <property type="entry name" value="DNA METHYLTRANSFERASE YEEA-RELATED"/>
    <property type="match status" value="1"/>
</dbReference>
<protein>
    <recommendedName>
        <fullName evidence="1">site-specific DNA-methyltransferase (adenine-specific)</fullName>
        <ecNumber evidence="1">2.1.1.72</ecNumber>
    </recommendedName>
</protein>
<feature type="domain" description="Type ISP restriction-modification enzyme LLaBIII C-terminal specificity" evidence="7">
    <location>
        <begin position="361"/>
        <end position="683"/>
    </location>
</feature>
<dbReference type="Pfam" id="PF07669">
    <property type="entry name" value="Eco57I"/>
    <property type="match status" value="1"/>
</dbReference>
<dbReference type="Pfam" id="PF18135">
    <property type="entry name" value="Type_ISP_C"/>
    <property type="match status" value="1"/>
</dbReference>
<dbReference type="GO" id="GO:0009007">
    <property type="term" value="F:site-specific DNA-methyltransferase (adenine-specific) activity"/>
    <property type="evidence" value="ECO:0007669"/>
    <property type="project" value="UniProtKB-EC"/>
</dbReference>
<comment type="catalytic activity">
    <reaction evidence="5">
        <text>a 2'-deoxyadenosine in DNA + S-adenosyl-L-methionine = an N(6)-methyl-2'-deoxyadenosine in DNA + S-adenosyl-L-homocysteine + H(+)</text>
        <dbReference type="Rhea" id="RHEA:15197"/>
        <dbReference type="Rhea" id="RHEA-COMP:12418"/>
        <dbReference type="Rhea" id="RHEA-COMP:12419"/>
        <dbReference type="ChEBI" id="CHEBI:15378"/>
        <dbReference type="ChEBI" id="CHEBI:57856"/>
        <dbReference type="ChEBI" id="CHEBI:59789"/>
        <dbReference type="ChEBI" id="CHEBI:90615"/>
        <dbReference type="ChEBI" id="CHEBI:90616"/>
        <dbReference type="EC" id="2.1.1.72"/>
    </reaction>
</comment>
<evidence type="ECO:0000256" key="1">
    <source>
        <dbReference type="ARBA" id="ARBA00011900"/>
    </source>
</evidence>
<accession>A0A933I9L3</accession>
<evidence type="ECO:0000313" key="9">
    <source>
        <dbReference type="Proteomes" id="UP000736328"/>
    </source>
</evidence>
<dbReference type="InterPro" id="IPR041635">
    <property type="entry name" value="Type_ISP_LLaBIII_C"/>
</dbReference>
<feature type="non-terminal residue" evidence="8">
    <location>
        <position position="1"/>
    </location>
</feature>
<keyword evidence="4" id="KW-0949">S-adenosyl-L-methionine</keyword>
<organism evidence="8 9">
    <name type="scientific">candidate division TA06 bacterium</name>
    <dbReference type="NCBI Taxonomy" id="2250710"/>
    <lineage>
        <taxon>Bacteria</taxon>
        <taxon>Bacteria division TA06</taxon>
    </lineage>
</organism>
<evidence type="ECO:0000313" key="8">
    <source>
        <dbReference type="EMBL" id="MBI4727120.1"/>
    </source>
</evidence>
<sequence>YDPSLREKRGVYYTPEPVVGYIVRSLHQILKDEFNKADGLASPDVTALDPAAGTLTFLAEAAKLAVNEFVGKYGKGSKDKFIKEHILKNFYAFELMMAPYAVGHLKMGFLLEELGYKLRDDDRFKLYLTNTLEMDEFKQTNIPFMAELSKESREANHVKRQEKILVIMGNPPYSGISTNKGEWITKLIEDYKYVDGKHFGERKHWLQDDYVKFIRFAQWKIEQAGQGAVGMITNHGYLDNPTFRGMRQSLMNTFDEIRVLDLHGNALKKEKCPDGSDDKNVFDIMQGVAIVIMMKRKSKDKTKVFHAEKYGLRAIKYNWLDKHEITNTKWTKLKTSSPTYFFYPRNEKGLAEYSSWPAISEIFPLNVTGIVTARDEFATDWDKGALRRRIETFRNLKLDDDFVKNAYKLSENYMWRIAKARRDLSKVEDWEKYFTKILYRPFDEKHIYFHDTVVWRTRKEVMQHMVDGSNIGLISVRQVAEGIFNHAFVADAIIESRVTLSNKGIGYLFPLYVNSEKKKSKGSSPGVMMLFEPRAEYNVKKPNLTPELVEKLTKAYGETPQPERIFNYIYAVLYSNTYRTKYAEFLKSDFPRVPVTADYKLFLKLSALGGQLVEMHLLKSKALDKPMIKFEGKGNNRVGKLIYENPSPTGRGAGERLKLYINEAQYFSGLSQNIYEYQIGGYQK</sequence>
<comment type="caution">
    <text evidence="8">The sequence shown here is derived from an EMBL/GenBank/DDBJ whole genome shotgun (WGS) entry which is preliminary data.</text>
</comment>
<evidence type="ECO:0000256" key="2">
    <source>
        <dbReference type="ARBA" id="ARBA00022603"/>
    </source>
</evidence>
<dbReference type="EC" id="2.1.1.72" evidence="1"/>
<name>A0A933I9L3_UNCT6</name>
<dbReference type="GO" id="GO:0006304">
    <property type="term" value="P:DNA modification"/>
    <property type="evidence" value="ECO:0007669"/>
    <property type="project" value="InterPro"/>
</dbReference>
<dbReference type="SUPFAM" id="SSF53335">
    <property type="entry name" value="S-adenosyl-L-methionine-dependent methyltransferases"/>
    <property type="match status" value="1"/>
</dbReference>
<proteinExistence type="predicted"/>
<dbReference type="AlphaFoldDB" id="A0A933I9L3"/>
<evidence type="ECO:0000256" key="4">
    <source>
        <dbReference type="ARBA" id="ARBA00022691"/>
    </source>
</evidence>
<dbReference type="Proteomes" id="UP000736328">
    <property type="component" value="Unassembled WGS sequence"/>
</dbReference>
<dbReference type="EMBL" id="JACQXR010000102">
    <property type="protein sequence ID" value="MBI4727120.1"/>
    <property type="molecule type" value="Genomic_DNA"/>
</dbReference>
<dbReference type="Gene3D" id="3.40.50.150">
    <property type="entry name" value="Vaccinia Virus protein VP39"/>
    <property type="match status" value="1"/>
</dbReference>